<protein>
    <submittedName>
        <fullName evidence="5">Transcriptional regulatory protein TdiR</fullName>
    </submittedName>
</protein>
<dbReference type="InterPro" id="IPR000792">
    <property type="entry name" value="Tscrpt_reg_LuxR_C"/>
</dbReference>
<dbReference type="InterPro" id="IPR036388">
    <property type="entry name" value="WH-like_DNA-bd_sf"/>
</dbReference>
<keyword evidence="2" id="KW-0238">DNA-binding</keyword>
<dbReference type="InterPro" id="IPR016032">
    <property type="entry name" value="Sig_transdc_resp-reg_C-effctor"/>
</dbReference>
<name>A0A1C0U0F5_9GAMM</name>
<dbReference type="PANTHER" id="PTHR44688:SF16">
    <property type="entry name" value="DNA-BINDING TRANSCRIPTIONAL ACTIVATOR DEVR_DOSR"/>
    <property type="match status" value="1"/>
</dbReference>
<dbReference type="RefSeq" id="WP_065824116.1">
    <property type="nucleotide sequence ID" value="NZ_CAWMQZ010000136.1"/>
</dbReference>
<evidence type="ECO:0000259" key="4">
    <source>
        <dbReference type="PROSITE" id="PS50043"/>
    </source>
</evidence>
<keyword evidence="1" id="KW-0805">Transcription regulation</keyword>
<dbReference type="SUPFAM" id="SSF46894">
    <property type="entry name" value="C-terminal effector domain of the bipartite response regulators"/>
    <property type="match status" value="1"/>
</dbReference>
<comment type="caution">
    <text evidence="5">The sequence shown here is derived from an EMBL/GenBank/DDBJ whole genome shotgun (WGS) entry which is preliminary data.</text>
</comment>
<evidence type="ECO:0000313" key="5">
    <source>
        <dbReference type="EMBL" id="OCQ51400.1"/>
    </source>
</evidence>
<dbReference type="AlphaFoldDB" id="A0A1C0U0F5"/>
<evidence type="ECO:0000256" key="1">
    <source>
        <dbReference type="ARBA" id="ARBA00023015"/>
    </source>
</evidence>
<dbReference type="STRING" id="286156.Ppb6_03401"/>
<dbReference type="PROSITE" id="PS50043">
    <property type="entry name" value="HTH_LUXR_2"/>
    <property type="match status" value="1"/>
</dbReference>
<dbReference type="PANTHER" id="PTHR44688">
    <property type="entry name" value="DNA-BINDING TRANSCRIPTIONAL ACTIVATOR DEVR_DOSR"/>
    <property type="match status" value="1"/>
</dbReference>
<evidence type="ECO:0000256" key="3">
    <source>
        <dbReference type="ARBA" id="ARBA00023163"/>
    </source>
</evidence>
<organism evidence="5 6">
    <name type="scientific">Photorhabdus australis subsp. thailandensis</name>
    <dbReference type="NCBI Taxonomy" id="2805096"/>
    <lineage>
        <taxon>Bacteria</taxon>
        <taxon>Pseudomonadati</taxon>
        <taxon>Pseudomonadota</taxon>
        <taxon>Gammaproteobacteria</taxon>
        <taxon>Enterobacterales</taxon>
        <taxon>Morganellaceae</taxon>
        <taxon>Photorhabdus</taxon>
    </lineage>
</organism>
<dbReference type="Gene3D" id="1.10.10.10">
    <property type="entry name" value="Winged helix-like DNA-binding domain superfamily/Winged helix DNA-binding domain"/>
    <property type="match status" value="1"/>
</dbReference>
<dbReference type="Pfam" id="PF00196">
    <property type="entry name" value="GerE"/>
    <property type="match status" value="1"/>
</dbReference>
<sequence>MNKNHIISSQIINTIEISNEPWGIKDKNSCWIHGNMAFKSIQNFPHSFNYEGLYDNELPWGGAEFAKEFIIHDKNVMKKGERICSLETHEFGKEKVLSSYFSEKSPLYNDENECIGILLHAWKAPSYSLTSLYQYYDELPASIMLHPPTALFTQREWDIIFLFLQQHNKKQIGKILNISYHTVETHMNKIYYKVGINSSQQLEEYCIANKFHHYVPEKFLLS</sequence>
<proteinExistence type="predicted"/>
<evidence type="ECO:0000313" key="6">
    <source>
        <dbReference type="Proteomes" id="UP000093476"/>
    </source>
</evidence>
<keyword evidence="3" id="KW-0804">Transcription</keyword>
<dbReference type="EMBL" id="LOMY01000136">
    <property type="protein sequence ID" value="OCQ51400.1"/>
    <property type="molecule type" value="Genomic_DNA"/>
</dbReference>
<dbReference type="Proteomes" id="UP000093476">
    <property type="component" value="Unassembled WGS sequence"/>
</dbReference>
<gene>
    <name evidence="5" type="primary">tdiR_1</name>
    <name evidence="5" type="ORF">Ppb6_03401</name>
</gene>
<accession>A0A1C0U0F5</accession>
<reference evidence="5 6" key="1">
    <citation type="submission" date="2015-12" db="EMBL/GenBank/DDBJ databases">
        <title>Genome comparisons provide insights into the role of secondary metabolites in the pathogenic phase of the Photorhabdus life cycle.</title>
        <authorList>
            <person name="Tobias N.J."/>
            <person name="Mishra B."/>
            <person name="Gupta D.K."/>
            <person name="Thines M."/>
            <person name="Stinear T.P."/>
            <person name="Bode H.B."/>
        </authorList>
    </citation>
    <scope>NUCLEOTIDE SEQUENCE [LARGE SCALE GENOMIC DNA]</scope>
    <source>
        <strain evidence="5 6">PB68.1</strain>
    </source>
</reference>
<feature type="domain" description="HTH luxR-type" evidence="4">
    <location>
        <begin position="145"/>
        <end position="210"/>
    </location>
</feature>
<dbReference type="GO" id="GO:0006355">
    <property type="term" value="P:regulation of DNA-templated transcription"/>
    <property type="evidence" value="ECO:0007669"/>
    <property type="project" value="InterPro"/>
</dbReference>
<dbReference type="SMART" id="SM00421">
    <property type="entry name" value="HTH_LUXR"/>
    <property type="match status" value="1"/>
</dbReference>
<dbReference type="CDD" id="cd06170">
    <property type="entry name" value="LuxR_C_like"/>
    <property type="match status" value="1"/>
</dbReference>
<keyword evidence="6" id="KW-1185">Reference proteome</keyword>
<dbReference type="InterPro" id="IPR013656">
    <property type="entry name" value="PAS_4"/>
</dbReference>
<dbReference type="PATRIC" id="fig|286156.4.peg.3889"/>
<evidence type="ECO:0000256" key="2">
    <source>
        <dbReference type="ARBA" id="ARBA00023125"/>
    </source>
</evidence>
<dbReference type="Pfam" id="PF08448">
    <property type="entry name" value="PAS_4"/>
    <property type="match status" value="1"/>
</dbReference>
<dbReference type="GO" id="GO:0003677">
    <property type="term" value="F:DNA binding"/>
    <property type="evidence" value="ECO:0007669"/>
    <property type="project" value="UniProtKB-KW"/>
</dbReference>